<dbReference type="SMART" id="SM00220">
    <property type="entry name" value="S_TKc"/>
    <property type="match status" value="1"/>
</dbReference>
<feature type="domain" description="Protein kinase" evidence="9">
    <location>
        <begin position="45"/>
        <end position="309"/>
    </location>
</feature>
<keyword evidence="6" id="KW-0067">ATP-binding</keyword>
<keyword evidence="3" id="KW-0808">Transferase</keyword>
<keyword evidence="5" id="KW-0418">Kinase</keyword>
<keyword evidence="2" id="KW-0723">Serine/threonine-protein kinase</keyword>
<dbReference type="InterPro" id="IPR008271">
    <property type="entry name" value="Ser/Thr_kinase_AS"/>
</dbReference>
<dbReference type="PANTHER" id="PTHR24356:SF163">
    <property type="entry name" value="3-PHOSPHOINOSITIDE-DEPENDENT PROTEIN KINASE 1-RELATED"/>
    <property type="match status" value="1"/>
</dbReference>
<dbReference type="GO" id="GO:0005524">
    <property type="term" value="F:ATP binding"/>
    <property type="evidence" value="ECO:0007669"/>
    <property type="project" value="UniProtKB-KW"/>
</dbReference>
<gene>
    <name evidence="10" type="ORF">ACAT0790_LOCUS5075</name>
</gene>
<evidence type="ECO:0000256" key="3">
    <source>
        <dbReference type="ARBA" id="ARBA00022679"/>
    </source>
</evidence>
<dbReference type="EMBL" id="HBGE01008410">
    <property type="protein sequence ID" value="CAD9096021.1"/>
    <property type="molecule type" value="Transcribed_RNA"/>
</dbReference>
<dbReference type="PROSITE" id="PS00108">
    <property type="entry name" value="PROTEIN_KINASE_ST"/>
    <property type="match status" value="1"/>
</dbReference>
<dbReference type="InterPro" id="IPR000719">
    <property type="entry name" value="Prot_kinase_dom"/>
</dbReference>
<evidence type="ECO:0000259" key="9">
    <source>
        <dbReference type="PROSITE" id="PS50011"/>
    </source>
</evidence>
<evidence type="ECO:0000256" key="5">
    <source>
        <dbReference type="ARBA" id="ARBA00022777"/>
    </source>
</evidence>
<dbReference type="Gene3D" id="1.10.510.10">
    <property type="entry name" value="Transferase(Phosphotransferase) domain 1"/>
    <property type="match status" value="1"/>
</dbReference>
<dbReference type="Pfam" id="PF00069">
    <property type="entry name" value="Pkinase"/>
    <property type="match status" value="1"/>
</dbReference>
<keyword evidence="4" id="KW-0547">Nucleotide-binding</keyword>
<evidence type="ECO:0000256" key="7">
    <source>
        <dbReference type="ARBA" id="ARBA00047899"/>
    </source>
</evidence>
<proteinExistence type="predicted"/>
<evidence type="ECO:0000256" key="2">
    <source>
        <dbReference type="ARBA" id="ARBA00022527"/>
    </source>
</evidence>
<evidence type="ECO:0000256" key="6">
    <source>
        <dbReference type="ARBA" id="ARBA00022840"/>
    </source>
</evidence>
<evidence type="ECO:0000313" key="10">
    <source>
        <dbReference type="EMBL" id="CAD9096021.1"/>
    </source>
</evidence>
<dbReference type="EC" id="2.7.11.1" evidence="1"/>
<comment type="catalytic activity">
    <reaction evidence="7">
        <text>L-threonyl-[protein] + ATP = O-phospho-L-threonyl-[protein] + ADP + H(+)</text>
        <dbReference type="Rhea" id="RHEA:46608"/>
        <dbReference type="Rhea" id="RHEA-COMP:11060"/>
        <dbReference type="Rhea" id="RHEA-COMP:11605"/>
        <dbReference type="ChEBI" id="CHEBI:15378"/>
        <dbReference type="ChEBI" id="CHEBI:30013"/>
        <dbReference type="ChEBI" id="CHEBI:30616"/>
        <dbReference type="ChEBI" id="CHEBI:61977"/>
        <dbReference type="ChEBI" id="CHEBI:456216"/>
        <dbReference type="EC" id="2.7.11.1"/>
    </reaction>
</comment>
<dbReference type="PANTHER" id="PTHR24356">
    <property type="entry name" value="SERINE/THREONINE-PROTEIN KINASE"/>
    <property type="match status" value="1"/>
</dbReference>
<sequence length="383" mass="44036">MSGARQPGPFRRRWSLPLSTAGVRLRHGSMSFPLPPQRRQRDSDYEVGDLFGRGVYTSVYQAKENATGKTFAMKIIDRYRCERLKKTKDLYMEKHCLMRTNHPNIIKMRSWFSDTASVFVVMEECCGGELWDIVKTVGLPDARARYYMAQVINGMEYLRQARIVHRDIKAENIMLTETQVVKIIDFGTAKDLENPQIEGAGNASRHKVFKDYVGTPQFMPQEVIENKCTDFRSDTWSLGCTIYQMLVGCPPFHGASEYLVFQRIIALDLQIPVGVNPQAKDLITRMVVKDPDARLGARDLEEVRKHPYFEGVAFGDTHRRPAPVLSLADICLRKVGRRLKDFSKDLEAWEGRSKLSPELRSIIERMELSQKWQDDVIPPEESW</sequence>
<dbReference type="AlphaFoldDB" id="A0A7S1L6V5"/>
<organism evidence="10">
    <name type="scientific">Alexandrium catenella</name>
    <name type="common">Red tide dinoflagellate</name>
    <name type="synonym">Gonyaulax catenella</name>
    <dbReference type="NCBI Taxonomy" id="2925"/>
    <lineage>
        <taxon>Eukaryota</taxon>
        <taxon>Sar</taxon>
        <taxon>Alveolata</taxon>
        <taxon>Dinophyceae</taxon>
        <taxon>Gonyaulacales</taxon>
        <taxon>Pyrocystaceae</taxon>
        <taxon>Alexandrium</taxon>
    </lineage>
</organism>
<dbReference type="GO" id="GO:0004674">
    <property type="term" value="F:protein serine/threonine kinase activity"/>
    <property type="evidence" value="ECO:0007669"/>
    <property type="project" value="UniProtKB-KW"/>
</dbReference>
<dbReference type="InterPro" id="IPR011009">
    <property type="entry name" value="Kinase-like_dom_sf"/>
</dbReference>
<dbReference type="SUPFAM" id="SSF56112">
    <property type="entry name" value="Protein kinase-like (PK-like)"/>
    <property type="match status" value="1"/>
</dbReference>
<evidence type="ECO:0000256" key="4">
    <source>
        <dbReference type="ARBA" id="ARBA00022741"/>
    </source>
</evidence>
<reference evidence="10" key="1">
    <citation type="submission" date="2021-01" db="EMBL/GenBank/DDBJ databases">
        <authorList>
            <person name="Corre E."/>
            <person name="Pelletier E."/>
            <person name="Niang G."/>
            <person name="Scheremetjew M."/>
            <person name="Finn R."/>
            <person name="Kale V."/>
            <person name="Holt S."/>
            <person name="Cochrane G."/>
            <person name="Meng A."/>
            <person name="Brown T."/>
            <person name="Cohen L."/>
        </authorList>
    </citation>
    <scope>NUCLEOTIDE SEQUENCE</scope>
    <source>
        <strain evidence="10">OF101</strain>
    </source>
</reference>
<dbReference type="InterPro" id="IPR050236">
    <property type="entry name" value="Ser_Thr_kinase_AGC"/>
</dbReference>
<evidence type="ECO:0000256" key="1">
    <source>
        <dbReference type="ARBA" id="ARBA00012513"/>
    </source>
</evidence>
<comment type="catalytic activity">
    <reaction evidence="8">
        <text>L-seryl-[protein] + ATP = O-phospho-L-seryl-[protein] + ADP + H(+)</text>
        <dbReference type="Rhea" id="RHEA:17989"/>
        <dbReference type="Rhea" id="RHEA-COMP:9863"/>
        <dbReference type="Rhea" id="RHEA-COMP:11604"/>
        <dbReference type="ChEBI" id="CHEBI:15378"/>
        <dbReference type="ChEBI" id="CHEBI:29999"/>
        <dbReference type="ChEBI" id="CHEBI:30616"/>
        <dbReference type="ChEBI" id="CHEBI:83421"/>
        <dbReference type="ChEBI" id="CHEBI:456216"/>
        <dbReference type="EC" id="2.7.11.1"/>
    </reaction>
</comment>
<dbReference type="FunFam" id="3.30.200.20:FF:000042">
    <property type="entry name" value="Aurora kinase A"/>
    <property type="match status" value="1"/>
</dbReference>
<dbReference type="PROSITE" id="PS50011">
    <property type="entry name" value="PROTEIN_KINASE_DOM"/>
    <property type="match status" value="1"/>
</dbReference>
<evidence type="ECO:0000256" key="8">
    <source>
        <dbReference type="ARBA" id="ARBA00048679"/>
    </source>
</evidence>
<dbReference type="Gene3D" id="3.30.200.20">
    <property type="entry name" value="Phosphorylase Kinase, domain 1"/>
    <property type="match status" value="1"/>
</dbReference>
<protein>
    <recommendedName>
        <fullName evidence="1">non-specific serine/threonine protein kinase</fullName>
        <ecNumber evidence="1">2.7.11.1</ecNumber>
    </recommendedName>
</protein>
<accession>A0A7S1L6V5</accession>
<name>A0A7S1L6V5_ALECA</name>
<dbReference type="GO" id="GO:0035556">
    <property type="term" value="P:intracellular signal transduction"/>
    <property type="evidence" value="ECO:0007669"/>
    <property type="project" value="TreeGrafter"/>
</dbReference>